<name>A0A919Q252_9MICO</name>
<dbReference type="InterPro" id="IPR011009">
    <property type="entry name" value="Kinase-like_dom_sf"/>
</dbReference>
<comment type="catalytic activity">
    <reaction evidence="1">
        <text>a gentamycin + GTP = a gentamycin 2''-phosphate + GDP + H(+)</text>
        <dbReference type="Rhea" id="RHEA:48872"/>
        <dbReference type="ChEBI" id="CHEBI:15378"/>
        <dbReference type="ChEBI" id="CHEBI:37565"/>
        <dbReference type="ChEBI" id="CHEBI:58189"/>
        <dbReference type="ChEBI" id="CHEBI:90218"/>
        <dbReference type="ChEBI" id="CHEBI:90219"/>
        <dbReference type="EC" id="2.7.1.190"/>
    </reaction>
</comment>
<dbReference type="GO" id="GO:0016747">
    <property type="term" value="F:acyltransferase activity, transferring groups other than amino-acyl groups"/>
    <property type="evidence" value="ECO:0007669"/>
    <property type="project" value="InterPro"/>
</dbReference>
<keyword evidence="7" id="KW-0511">Multifunctional enzyme</keyword>
<dbReference type="InterPro" id="IPR050832">
    <property type="entry name" value="Bact_Acetyltransf"/>
</dbReference>
<evidence type="ECO:0000313" key="11">
    <source>
        <dbReference type="Proteomes" id="UP000652354"/>
    </source>
</evidence>
<evidence type="ECO:0000256" key="6">
    <source>
        <dbReference type="ARBA" id="ARBA00022679"/>
    </source>
</evidence>
<dbReference type="PANTHER" id="PTHR43877">
    <property type="entry name" value="AMINOALKYLPHOSPHONATE N-ACETYLTRANSFERASE-RELATED-RELATED"/>
    <property type="match status" value="1"/>
</dbReference>
<dbReference type="PANTHER" id="PTHR43877:SF5">
    <property type="entry name" value="BLL8307 PROTEIN"/>
    <property type="match status" value="1"/>
</dbReference>
<dbReference type="EMBL" id="BONR01000001">
    <property type="protein sequence ID" value="GIG53867.1"/>
    <property type="molecule type" value="Genomic_DNA"/>
</dbReference>
<keyword evidence="8" id="KW-0012">Acyltransferase</keyword>
<comment type="caution">
    <text evidence="10">The sequence shown here is derived from an EMBL/GenBank/DDBJ whole genome shotgun (WGS) entry which is preliminary data.</text>
</comment>
<keyword evidence="11" id="KW-1185">Reference proteome</keyword>
<dbReference type="EC" id="2.7.1.190" evidence="4"/>
<gene>
    <name evidence="10" type="ORF">Dac01nite_06190</name>
</gene>
<dbReference type="AlphaFoldDB" id="A0A919Q252"/>
<dbReference type="InterPro" id="IPR002575">
    <property type="entry name" value="Aminoglycoside_PTrfase"/>
</dbReference>
<dbReference type="GO" id="GO:0004672">
    <property type="term" value="F:protein kinase activity"/>
    <property type="evidence" value="ECO:0007669"/>
    <property type="project" value="InterPro"/>
</dbReference>
<dbReference type="GO" id="GO:0034071">
    <property type="term" value="F:aminoglycoside phosphotransferase activity"/>
    <property type="evidence" value="ECO:0007669"/>
    <property type="project" value="UniProtKB-EC"/>
</dbReference>
<organism evidence="10 11">
    <name type="scientific">Demequina activiva</name>
    <dbReference type="NCBI Taxonomy" id="1582364"/>
    <lineage>
        <taxon>Bacteria</taxon>
        <taxon>Bacillati</taxon>
        <taxon>Actinomycetota</taxon>
        <taxon>Actinomycetes</taxon>
        <taxon>Micrococcales</taxon>
        <taxon>Demequinaceae</taxon>
        <taxon>Demequina</taxon>
    </lineage>
</organism>
<dbReference type="Gene3D" id="3.90.1200.10">
    <property type="match status" value="1"/>
</dbReference>
<dbReference type="InterPro" id="IPR008266">
    <property type="entry name" value="Tyr_kinase_AS"/>
</dbReference>
<dbReference type="Pfam" id="PF00583">
    <property type="entry name" value="Acetyltransf_1"/>
    <property type="match status" value="1"/>
</dbReference>
<evidence type="ECO:0000256" key="3">
    <source>
        <dbReference type="ARBA" id="ARBA00008487"/>
    </source>
</evidence>
<dbReference type="CDD" id="cd04301">
    <property type="entry name" value="NAT_SF"/>
    <property type="match status" value="1"/>
</dbReference>
<comment type="similarity">
    <text evidence="3">In the C-terminal section; belongs to the aminoglycoside phosphotransferase family.</text>
</comment>
<evidence type="ECO:0000256" key="4">
    <source>
        <dbReference type="ARBA" id="ARBA00011931"/>
    </source>
</evidence>
<evidence type="ECO:0000256" key="1">
    <source>
        <dbReference type="ARBA" id="ARBA00001735"/>
    </source>
</evidence>
<protein>
    <recommendedName>
        <fullName evidence="5">Bifunctional AAC/APH</fullName>
        <ecNumber evidence="4">2.7.1.190</ecNumber>
    </recommendedName>
</protein>
<proteinExistence type="inferred from homology"/>
<dbReference type="PROSITE" id="PS51186">
    <property type="entry name" value="GNAT"/>
    <property type="match status" value="1"/>
</dbReference>
<dbReference type="PROSITE" id="PS00109">
    <property type="entry name" value="PROTEIN_KINASE_TYR"/>
    <property type="match status" value="1"/>
</dbReference>
<comment type="function">
    <text evidence="2">Involved in resistance to gentamicin, tobramycin, and kanamycin. Tobramycin and kanamycin resistance is due to the ACC activity, specified by N-terminal region. The C-terminal region is a kinase that phosphorylates several 4,6-disubstituted aminoglycosides.</text>
</comment>
<accession>A0A919Q252</accession>
<dbReference type="InterPro" id="IPR016181">
    <property type="entry name" value="Acyl_CoA_acyltransferase"/>
</dbReference>
<dbReference type="SUPFAM" id="SSF56112">
    <property type="entry name" value="Protein kinase-like (PK-like)"/>
    <property type="match status" value="1"/>
</dbReference>
<evidence type="ECO:0000256" key="2">
    <source>
        <dbReference type="ARBA" id="ARBA00002498"/>
    </source>
</evidence>
<dbReference type="Proteomes" id="UP000652354">
    <property type="component" value="Unassembled WGS sequence"/>
</dbReference>
<dbReference type="Gene3D" id="3.40.630.30">
    <property type="match status" value="1"/>
</dbReference>
<keyword evidence="6" id="KW-0808">Transferase</keyword>
<evidence type="ECO:0000256" key="7">
    <source>
        <dbReference type="ARBA" id="ARBA00023268"/>
    </source>
</evidence>
<dbReference type="InterPro" id="IPR000182">
    <property type="entry name" value="GNAT_dom"/>
</dbReference>
<dbReference type="SUPFAM" id="SSF55729">
    <property type="entry name" value="Acyl-CoA N-acyltransferases (Nat)"/>
    <property type="match status" value="1"/>
</dbReference>
<sequence>MRIEPADLDAADVHRLLDEHLAQMRATSPACSVHALPLESLRAPRVRAWTAREEDGRLLGIGALAELDPTHGELKSMRTVERERGRGIGAAILTHLLGEASARGYVRVSLETGSQEPFAPAHRLYERHGFHECPPFGGYVPDPHSRFYARPVVSPQPGNPARMSWTDVSADVVARIEDRVRARVVSVVAAPAGFSPGFAGRATFESGERLFLKAISARRDPWSVDLVRNEATRVRSLPDGVPAPPLQWSMDDGDWAVLAFRAIDGRQPNLADSPVDRSAVFDALLELAAVRPGTGTSLPTFADSAGDMLRSWRSLAELVTPERERVLAGLGSLRAWVERHLDSLVALEEPALEHTAGDRLVHGDLRADNVLVSADRVWLVDWPYACVGAPWFDLAALMPSMAMTGAGPAHTMFRAHPLATSVSPEAERSVVAGIAGYLTVSSAQPELPALPGLRLFQRARALPAVDWLRHITPGLV</sequence>
<evidence type="ECO:0000313" key="10">
    <source>
        <dbReference type="EMBL" id="GIG53867.1"/>
    </source>
</evidence>
<evidence type="ECO:0000259" key="9">
    <source>
        <dbReference type="PROSITE" id="PS51186"/>
    </source>
</evidence>
<evidence type="ECO:0000256" key="8">
    <source>
        <dbReference type="ARBA" id="ARBA00023315"/>
    </source>
</evidence>
<feature type="domain" description="N-acetyltransferase" evidence="9">
    <location>
        <begin position="1"/>
        <end position="153"/>
    </location>
</feature>
<dbReference type="RefSeq" id="WP_203653290.1">
    <property type="nucleotide sequence ID" value="NZ_BONR01000001.1"/>
</dbReference>
<evidence type="ECO:0000256" key="5">
    <source>
        <dbReference type="ARBA" id="ARBA00014467"/>
    </source>
</evidence>
<dbReference type="Pfam" id="PF01636">
    <property type="entry name" value="APH"/>
    <property type="match status" value="1"/>
</dbReference>
<reference evidence="10" key="1">
    <citation type="submission" date="2021-01" db="EMBL/GenBank/DDBJ databases">
        <title>Whole genome shotgun sequence of Demequina activiva NBRC 110675.</title>
        <authorList>
            <person name="Komaki H."/>
            <person name="Tamura T."/>
        </authorList>
    </citation>
    <scope>NUCLEOTIDE SEQUENCE</scope>
    <source>
        <strain evidence="10">NBRC 110675</strain>
    </source>
</reference>